<dbReference type="PANTHER" id="PTHR11070">
    <property type="entry name" value="UVRD / RECB / PCRA DNA HELICASE FAMILY MEMBER"/>
    <property type="match status" value="1"/>
</dbReference>
<dbReference type="GO" id="GO:0005829">
    <property type="term" value="C:cytosol"/>
    <property type="evidence" value="ECO:0007669"/>
    <property type="project" value="TreeGrafter"/>
</dbReference>
<comment type="similarity">
    <text evidence="1">Belongs to the helicase family. UvrD subfamily.</text>
</comment>
<dbReference type="Gene3D" id="3.40.50.300">
    <property type="entry name" value="P-loop containing nucleotide triphosphate hydrolases"/>
    <property type="match status" value="2"/>
</dbReference>
<dbReference type="AlphaFoldDB" id="A0A6B1DRC3"/>
<dbReference type="SUPFAM" id="SSF52540">
    <property type="entry name" value="P-loop containing nucleoside triphosphate hydrolases"/>
    <property type="match status" value="1"/>
</dbReference>
<dbReference type="InterPro" id="IPR014016">
    <property type="entry name" value="UvrD-like_ATP-bd"/>
</dbReference>
<name>A0A6B1DRC3_9CHLR</name>
<evidence type="ECO:0000256" key="3">
    <source>
        <dbReference type="ARBA" id="ARBA00022801"/>
    </source>
</evidence>
<dbReference type="Gene3D" id="1.10.10.160">
    <property type="match status" value="1"/>
</dbReference>
<accession>A0A6B1DRC3</accession>
<evidence type="ECO:0000256" key="6">
    <source>
        <dbReference type="ARBA" id="ARBA00023125"/>
    </source>
</evidence>
<comment type="caution">
    <text evidence="14">The sequence shown here is derived from an EMBL/GenBank/DDBJ whole genome shotgun (WGS) entry which is preliminary data.</text>
</comment>
<dbReference type="PROSITE" id="PS51198">
    <property type="entry name" value="UVRD_HELICASE_ATP_BIND"/>
    <property type="match status" value="1"/>
</dbReference>
<dbReference type="EC" id="5.6.2.4" evidence="9"/>
<dbReference type="InterPro" id="IPR027417">
    <property type="entry name" value="P-loop_NTPase"/>
</dbReference>
<evidence type="ECO:0000256" key="9">
    <source>
        <dbReference type="ARBA" id="ARBA00034808"/>
    </source>
</evidence>
<evidence type="ECO:0000256" key="8">
    <source>
        <dbReference type="ARBA" id="ARBA00034617"/>
    </source>
</evidence>
<dbReference type="InterPro" id="IPR000212">
    <property type="entry name" value="DNA_helicase_UvrD/REP"/>
</dbReference>
<keyword evidence="4 11" id="KW-0347">Helicase</keyword>
<dbReference type="PROSITE" id="PS51217">
    <property type="entry name" value="UVRD_HELICASE_CTER"/>
    <property type="match status" value="1"/>
</dbReference>
<keyword evidence="7" id="KW-0413">Isomerase</keyword>
<evidence type="ECO:0000256" key="11">
    <source>
        <dbReference type="PROSITE-ProRule" id="PRU00560"/>
    </source>
</evidence>
<evidence type="ECO:0000256" key="4">
    <source>
        <dbReference type="ARBA" id="ARBA00022806"/>
    </source>
</evidence>
<feature type="domain" description="UvrD-like helicase ATP-binding" evidence="12">
    <location>
        <begin position="8"/>
        <end position="297"/>
    </location>
</feature>
<dbReference type="PANTHER" id="PTHR11070:SF2">
    <property type="entry name" value="ATP-DEPENDENT DNA HELICASE SRS2"/>
    <property type="match status" value="1"/>
</dbReference>
<feature type="domain" description="UvrD-like helicase C-terminal" evidence="13">
    <location>
        <begin position="298"/>
        <end position="597"/>
    </location>
</feature>
<gene>
    <name evidence="14" type="ORF">F4Y08_08190</name>
</gene>
<dbReference type="Pfam" id="PF00580">
    <property type="entry name" value="UvrD-helicase"/>
    <property type="match status" value="1"/>
</dbReference>
<dbReference type="GO" id="GO:0043138">
    <property type="term" value="F:3'-5' DNA helicase activity"/>
    <property type="evidence" value="ECO:0007669"/>
    <property type="project" value="UniProtKB-EC"/>
</dbReference>
<dbReference type="EMBL" id="VXPY01000056">
    <property type="protein sequence ID" value="MYD90299.1"/>
    <property type="molecule type" value="Genomic_DNA"/>
</dbReference>
<comment type="catalytic activity">
    <reaction evidence="8">
        <text>Couples ATP hydrolysis with the unwinding of duplex DNA by translocating in the 3'-5' direction.</text>
        <dbReference type="EC" id="5.6.2.4"/>
    </reaction>
</comment>
<dbReference type="InterPro" id="IPR013986">
    <property type="entry name" value="DExx_box_DNA_helicase_dom_sf"/>
</dbReference>
<evidence type="ECO:0000256" key="10">
    <source>
        <dbReference type="ARBA" id="ARBA00048988"/>
    </source>
</evidence>
<keyword evidence="3 11" id="KW-0378">Hydrolase</keyword>
<evidence type="ECO:0000259" key="13">
    <source>
        <dbReference type="PROSITE" id="PS51217"/>
    </source>
</evidence>
<dbReference type="CDD" id="cd18807">
    <property type="entry name" value="SF1_C_UvrD"/>
    <property type="match status" value="1"/>
</dbReference>
<feature type="binding site" evidence="11">
    <location>
        <begin position="29"/>
        <end position="36"/>
    </location>
    <ligand>
        <name>ATP</name>
        <dbReference type="ChEBI" id="CHEBI:30616"/>
    </ligand>
</feature>
<evidence type="ECO:0000256" key="7">
    <source>
        <dbReference type="ARBA" id="ARBA00023235"/>
    </source>
</evidence>
<dbReference type="GO" id="GO:0016787">
    <property type="term" value="F:hydrolase activity"/>
    <property type="evidence" value="ECO:0007669"/>
    <property type="project" value="UniProtKB-UniRule"/>
</dbReference>
<reference evidence="14" key="1">
    <citation type="submission" date="2019-09" db="EMBL/GenBank/DDBJ databases">
        <title>Characterisation of the sponge microbiome using genome-centric metagenomics.</title>
        <authorList>
            <person name="Engelberts J.P."/>
            <person name="Robbins S.J."/>
            <person name="De Goeij J.M."/>
            <person name="Aranda M."/>
            <person name="Bell S.C."/>
            <person name="Webster N.S."/>
        </authorList>
    </citation>
    <scope>NUCLEOTIDE SEQUENCE</scope>
    <source>
        <strain evidence="14">SB0662_bin_9</strain>
    </source>
</reference>
<keyword evidence="2 11" id="KW-0547">Nucleotide-binding</keyword>
<keyword evidence="6" id="KW-0238">DNA-binding</keyword>
<keyword evidence="5 11" id="KW-0067">ATP-binding</keyword>
<protein>
    <recommendedName>
        <fullName evidence="9">DNA 3'-5' helicase</fullName>
        <ecNumber evidence="9">5.6.2.4</ecNumber>
    </recommendedName>
</protein>
<evidence type="ECO:0000259" key="12">
    <source>
        <dbReference type="PROSITE" id="PS51198"/>
    </source>
</evidence>
<dbReference type="InterPro" id="IPR014017">
    <property type="entry name" value="DNA_helicase_UvrD-like_C"/>
</dbReference>
<dbReference type="GO" id="GO:0003677">
    <property type="term" value="F:DNA binding"/>
    <property type="evidence" value="ECO:0007669"/>
    <property type="project" value="UniProtKB-KW"/>
</dbReference>
<dbReference type="Gene3D" id="1.10.486.10">
    <property type="entry name" value="PCRA, domain 4"/>
    <property type="match status" value="1"/>
</dbReference>
<dbReference type="GO" id="GO:0033202">
    <property type="term" value="C:DNA helicase complex"/>
    <property type="evidence" value="ECO:0007669"/>
    <property type="project" value="TreeGrafter"/>
</dbReference>
<evidence type="ECO:0000256" key="2">
    <source>
        <dbReference type="ARBA" id="ARBA00022741"/>
    </source>
</evidence>
<dbReference type="Pfam" id="PF13361">
    <property type="entry name" value="UvrD_C"/>
    <property type="match status" value="2"/>
</dbReference>
<proteinExistence type="inferred from homology"/>
<dbReference type="CDD" id="cd17932">
    <property type="entry name" value="DEXQc_UvrD"/>
    <property type="match status" value="1"/>
</dbReference>
<evidence type="ECO:0000256" key="5">
    <source>
        <dbReference type="ARBA" id="ARBA00022840"/>
    </source>
</evidence>
<evidence type="ECO:0000313" key="14">
    <source>
        <dbReference type="EMBL" id="MYD90299.1"/>
    </source>
</evidence>
<evidence type="ECO:0000256" key="1">
    <source>
        <dbReference type="ARBA" id="ARBA00009922"/>
    </source>
</evidence>
<organism evidence="14">
    <name type="scientific">Caldilineaceae bacterium SB0662_bin_9</name>
    <dbReference type="NCBI Taxonomy" id="2605258"/>
    <lineage>
        <taxon>Bacteria</taxon>
        <taxon>Bacillati</taxon>
        <taxon>Chloroflexota</taxon>
        <taxon>Caldilineae</taxon>
        <taxon>Caldilineales</taxon>
        <taxon>Caldilineaceae</taxon>
    </lineage>
</organism>
<sequence length="780" mass="87656">MTSHPLLAKLNTAQREAVSLPIGPAQIMAGPGSGKTRVLTHRIAWLVQELNVARNRILAVTFTNKAAGEMRQRALELLESQDQDELGFGWRRPMAIGTFHSICARILRVEFEHTPYERNWIIVDADDQKLVIKEILASRAALDNNEFAVLADISRAKDRGMTASEFAAQASSVLDVRLAPIYADYEKALRTNNALDFDDLLLHALRLFRGNRDVLDRYRARWPHVLVDEFQDTNGIQYELVKLLAAYPDSLQSLFVVGDEDQSIYAFRGANRRNLARLRRDFPSLRTVVLEENYRSTQQILDVANSLIQHNRGRTHKELFTGNPDGQQVVLVDAAGGDSEADWIARSAASLLHDGAFGHEDIAVMYRTHALSRALEEAFLNHRIAYRLIGAVRFYDRAEIKDALAFLRFLVNPLDALSLARIINKPARGIGAKTLARLIECRDRWGLSISDALTVACRGPEAVAHMAPDAWERHPSPFTRRALRSLQVFESLTAEWRERLYTEDLTIDAGLFLADVLESSGYRARLVASGEQDEHRLENLDELVGLASEFEPESDAEELALNPVELFLEHVSLISAADERDDDEPKITLMTLHNAKGLEYPVVYIPGVDEDLLPHFRARDTGDREDIEEERRLLYVGITRAERLLFLTRADQRFVSGRTMRYRESRFLNEIDPGLLIRETWPQWRAVGQGSSLGGRQADAYRIRPSRHDWSSIEADPGPTAAAPTGSQFKAGMNVQHRIFGSGKVIGSKLLADGDEEVTVAFRQHGLKTVLNSIAGLEPD</sequence>
<dbReference type="GO" id="GO:0000725">
    <property type="term" value="P:recombinational repair"/>
    <property type="evidence" value="ECO:0007669"/>
    <property type="project" value="TreeGrafter"/>
</dbReference>
<comment type="catalytic activity">
    <reaction evidence="10">
        <text>ATP + H2O = ADP + phosphate + H(+)</text>
        <dbReference type="Rhea" id="RHEA:13065"/>
        <dbReference type="ChEBI" id="CHEBI:15377"/>
        <dbReference type="ChEBI" id="CHEBI:15378"/>
        <dbReference type="ChEBI" id="CHEBI:30616"/>
        <dbReference type="ChEBI" id="CHEBI:43474"/>
        <dbReference type="ChEBI" id="CHEBI:456216"/>
        <dbReference type="EC" id="5.6.2.4"/>
    </reaction>
</comment>
<dbReference type="GO" id="GO:0005524">
    <property type="term" value="F:ATP binding"/>
    <property type="evidence" value="ECO:0007669"/>
    <property type="project" value="UniProtKB-UniRule"/>
</dbReference>